<reference evidence="2 3" key="1">
    <citation type="submission" date="2020-05" db="EMBL/GenBank/DDBJ databases">
        <title>WGS assembly of Panicum virgatum.</title>
        <authorList>
            <person name="Lovell J.T."/>
            <person name="Jenkins J."/>
            <person name="Shu S."/>
            <person name="Juenger T.E."/>
            <person name="Schmutz J."/>
        </authorList>
    </citation>
    <scope>NUCLEOTIDE SEQUENCE [LARGE SCALE GENOMIC DNA]</scope>
    <source>
        <strain evidence="3">cv. AP13</strain>
    </source>
</reference>
<organism evidence="2 3">
    <name type="scientific">Panicum virgatum</name>
    <name type="common">Blackwell switchgrass</name>
    <dbReference type="NCBI Taxonomy" id="38727"/>
    <lineage>
        <taxon>Eukaryota</taxon>
        <taxon>Viridiplantae</taxon>
        <taxon>Streptophyta</taxon>
        <taxon>Embryophyta</taxon>
        <taxon>Tracheophyta</taxon>
        <taxon>Spermatophyta</taxon>
        <taxon>Magnoliopsida</taxon>
        <taxon>Liliopsida</taxon>
        <taxon>Poales</taxon>
        <taxon>Poaceae</taxon>
        <taxon>PACMAD clade</taxon>
        <taxon>Panicoideae</taxon>
        <taxon>Panicodae</taxon>
        <taxon>Paniceae</taxon>
        <taxon>Panicinae</taxon>
        <taxon>Panicum</taxon>
        <taxon>Panicum sect. Hiantes</taxon>
    </lineage>
</organism>
<proteinExistence type="predicted"/>
<sequence>MAERKRKRKRAAEEWERRKRSRRRSLRRREGLGKRQVGWAGGPVEALGEEVMGRVMELLDARSVARCTAEDILKGTHVYSFLKLMMGHGLCAELMAGKAHIPRLTSIRTGSKLSTYSMAIMDGKRSRITKEDLCDHAWEYRFTLAAPEYWRNLDPSWKHTGPPMRRYFHPDGYHSADPHDTVWGGHQCAYTVITSFVRINRWPPLKVSRKDDWSWELSNHLYRYNSIPDADKKGCTGPLFPVW</sequence>
<protein>
    <submittedName>
        <fullName evidence="2">Uncharacterized protein</fullName>
    </submittedName>
</protein>
<dbReference type="PANTHER" id="PTHR48218:SF3">
    <property type="entry name" value="OS07G0170800 PROTEIN"/>
    <property type="match status" value="1"/>
</dbReference>
<dbReference type="Proteomes" id="UP000823388">
    <property type="component" value="Chromosome 9N"/>
</dbReference>
<comment type="caution">
    <text evidence="2">The sequence shown here is derived from an EMBL/GenBank/DDBJ whole genome shotgun (WGS) entry which is preliminary data.</text>
</comment>
<accession>A0A8T0MK96</accession>
<evidence type="ECO:0000313" key="3">
    <source>
        <dbReference type="Proteomes" id="UP000823388"/>
    </source>
</evidence>
<dbReference type="EMBL" id="CM029054">
    <property type="protein sequence ID" value="KAG2537710.1"/>
    <property type="molecule type" value="Genomic_DNA"/>
</dbReference>
<feature type="region of interest" description="Disordered" evidence="1">
    <location>
        <begin position="1"/>
        <end position="32"/>
    </location>
</feature>
<keyword evidence="3" id="KW-1185">Reference proteome</keyword>
<dbReference type="PANTHER" id="PTHR48218">
    <property type="entry name" value="F-BOX DOMAIN CONTAINING PROTEIN"/>
    <property type="match status" value="1"/>
</dbReference>
<feature type="compositionally biased region" description="Basic residues" evidence="1">
    <location>
        <begin position="18"/>
        <end position="27"/>
    </location>
</feature>
<name>A0A8T0MK96_PANVG</name>
<dbReference type="AlphaFoldDB" id="A0A8T0MK96"/>
<gene>
    <name evidence="2" type="ORF">PVAP13_9NG267273</name>
</gene>
<evidence type="ECO:0000313" key="2">
    <source>
        <dbReference type="EMBL" id="KAG2537710.1"/>
    </source>
</evidence>
<feature type="compositionally biased region" description="Basic residues" evidence="1">
    <location>
        <begin position="1"/>
        <end position="10"/>
    </location>
</feature>
<evidence type="ECO:0000256" key="1">
    <source>
        <dbReference type="SAM" id="MobiDB-lite"/>
    </source>
</evidence>